<dbReference type="PANTHER" id="PTHR20963:SF18">
    <property type="entry name" value="ACID PHOSPHATASE PHO11-RELATED"/>
    <property type="match status" value="1"/>
</dbReference>
<dbReference type="Proteomes" id="UP000266188">
    <property type="component" value="Unassembled WGS sequence"/>
</dbReference>
<dbReference type="CDD" id="cd07061">
    <property type="entry name" value="HP_HAP_like"/>
    <property type="match status" value="1"/>
</dbReference>
<dbReference type="SUPFAM" id="SSF53254">
    <property type="entry name" value="Phosphoglycerate mutase-like"/>
    <property type="match status" value="1"/>
</dbReference>
<accession>A0A3A2Z566</accession>
<name>A0A3A2Z566_9EURO</name>
<protein>
    <recommendedName>
        <fullName evidence="4">3-phytase</fullName>
    </recommendedName>
</protein>
<keyword evidence="1" id="KW-0378">Hydrolase</keyword>
<dbReference type="GO" id="GO:0003993">
    <property type="term" value="F:acid phosphatase activity"/>
    <property type="evidence" value="ECO:0007669"/>
    <property type="project" value="TreeGrafter"/>
</dbReference>
<dbReference type="EMBL" id="MVGC01000593">
    <property type="protein sequence ID" value="RJE18238.1"/>
    <property type="molecule type" value="Genomic_DNA"/>
</dbReference>
<sequence length="537" mass="60341">MPNIPPLITIFLPFLAAILGIFSYNNGTTTVAILDLFCPYTRSCLNQIISPHYSSWDTWFHPSQYLFPKRSPGRERRKDWNLLYHLGGNGPWIEKVDGNGGDGVRGIKPPEGCVVEQVHLMARHAERYPTYSAGNRHFALLNRIKETNLVLNGSLAFLNSWTYFTSDPSTDFEQLTTTGPYAGTLEAFTTGVRFRTRYEHLIPKESDTRFWASDSERVIQTAQYFASGLFGQNWEKDNIAKLQIIPETADRRADTLTPGDTCLKYIDDLVDGHDKGVNMLSLFHEAYIPAIAERLRSKEQNPNIKFSNVDIFSMQEMCGFETIVRGSSPWCDVFSEDDWEAFEYARDLIHYYRAGPGTPYAGAMGWLWLNATTHLLQQGPDAGTMFFSLYVVLFAFPSIRGVLTLTNSVHDGDIAPFLTALEIFKDSKYDPDLPTTHIAEDRVWRTSSVMPMGGRITLERLSCPSSSDSTGNNGPFIRVNINDGIVPLPYCQSGPGKSCPLGQFVDFVQRRRTEVGEFGDVCGLEGDVGHISFLHQD</sequence>
<dbReference type="InterPro" id="IPR000560">
    <property type="entry name" value="His_Pase_clade-2"/>
</dbReference>
<dbReference type="PANTHER" id="PTHR20963">
    <property type="entry name" value="MULTIPLE INOSITOL POLYPHOSPHATE PHOSPHATASE-RELATED"/>
    <property type="match status" value="1"/>
</dbReference>
<dbReference type="InterPro" id="IPR029033">
    <property type="entry name" value="His_PPase_superfam"/>
</dbReference>
<keyword evidence="3" id="KW-1185">Reference proteome</keyword>
<organism evidence="2 3">
    <name type="scientific">Aspergillus sclerotialis</name>
    <dbReference type="NCBI Taxonomy" id="2070753"/>
    <lineage>
        <taxon>Eukaryota</taxon>
        <taxon>Fungi</taxon>
        <taxon>Dikarya</taxon>
        <taxon>Ascomycota</taxon>
        <taxon>Pezizomycotina</taxon>
        <taxon>Eurotiomycetes</taxon>
        <taxon>Eurotiomycetidae</taxon>
        <taxon>Eurotiales</taxon>
        <taxon>Aspergillaceae</taxon>
        <taxon>Aspergillus</taxon>
        <taxon>Aspergillus subgen. Polypaecilum</taxon>
    </lineage>
</organism>
<evidence type="ECO:0000313" key="2">
    <source>
        <dbReference type="EMBL" id="RJE18238.1"/>
    </source>
</evidence>
<evidence type="ECO:0000313" key="3">
    <source>
        <dbReference type="Proteomes" id="UP000266188"/>
    </source>
</evidence>
<comment type="caution">
    <text evidence="2">The sequence shown here is derived from an EMBL/GenBank/DDBJ whole genome shotgun (WGS) entry which is preliminary data.</text>
</comment>
<evidence type="ECO:0008006" key="4">
    <source>
        <dbReference type="Google" id="ProtNLM"/>
    </source>
</evidence>
<dbReference type="Pfam" id="PF00328">
    <property type="entry name" value="His_Phos_2"/>
    <property type="match status" value="1"/>
</dbReference>
<dbReference type="GO" id="GO:0009277">
    <property type="term" value="C:fungal-type cell wall"/>
    <property type="evidence" value="ECO:0007669"/>
    <property type="project" value="TreeGrafter"/>
</dbReference>
<proteinExistence type="predicted"/>
<evidence type="ECO:0000256" key="1">
    <source>
        <dbReference type="ARBA" id="ARBA00022801"/>
    </source>
</evidence>
<dbReference type="Gene3D" id="3.40.50.1240">
    <property type="entry name" value="Phosphoglycerate mutase-like"/>
    <property type="match status" value="1"/>
</dbReference>
<gene>
    <name evidence="2" type="ORF">PHISCL_09423</name>
</gene>
<dbReference type="AlphaFoldDB" id="A0A3A2Z566"/>
<reference evidence="3" key="1">
    <citation type="submission" date="2017-02" db="EMBL/GenBank/DDBJ databases">
        <authorList>
            <person name="Tafer H."/>
            <person name="Lopandic K."/>
        </authorList>
    </citation>
    <scope>NUCLEOTIDE SEQUENCE [LARGE SCALE GENOMIC DNA]</scope>
    <source>
        <strain evidence="3">CBS 366.77</strain>
    </source>
</reference>
<dbReference type="OrthoDB" id="6509975at2759"/>
<dbReference type="STRING" id="2070753.A0A3A2Z566"/>